<gene>
    <name evidence="5" type="ORF">E5676_scaffold113G001440</name>
    <name evidence="4" type="ORF">E6C27_scaffold207G001560</name>
</gene>
<evidence type="ECO:0000256" key="2">
    <source>
        <dbReference type="SAM" id="Phobius"/>
    </source>
</evidence>
<evidence type="ECO:0000313" key="7">
    <source>
        <dbReference type="Proteomes" id="UP000321947"/>
    </source>
</evidence>
<evidence type="ECO:0000259" key="3">
    <source>
        <dbReference type="PROSITE" id="PS50994"/>
    </source>
</evidence>
<dbReference type="PANTHER" id="PTHR42648">
    <property type="entry name" value="TRANSPOSASE, PUTATIVE-RELATED"/>
    <property type="match status" value="1"/>
</dbReference>
<dbReference type="SUPFAM" id="SSF53098">
    <property type="entry name" value="Ribonuclease H-like"/>
    <property type="match status" value="1"/>
</dbReference>
<sequence length="538" mass="59356">MGTLEKVSLFAINIDILGSRVDGQGGLVWAGWRRWVMKVTHAPLLSGVWAYALTLFHLTAKPIPLYVPSDVLSYPSGHPHSQAPSMPSGQQPSTINLSNLYSKNSLYVDPLQQPLFSRNEIDQPHNRSDIEADESSTLSKPTELSMYSKNPVTSFPNLLSNYITGSLGSSTGNFSGLNLKFDTVCSRILAQRPLPSLMEVCFEVHLEEDCTNAMGVLTIPTIDSAAFSASVGNSTVVPQEVRNDPPTRNRTQDVPTLVRLPPASTSQSTGLTASQTKTPTLADDSLASIAGKGQIVSFGGFALQNVLHDMSLGRTIGTVRHSKGLYILDDDTSYKSEVSSIFQNFYHTIETQFHTKIAILQSDNGWEFQNHNLGEFLASKEIVHQTSCVYTPQQNGMIERKNRHLLEVARSLMFSTSLPSYLWGDAILTATHLINRTHSRILYLQTPLDCLKESYPSTRLVFEVPLRVFGVPLMSIILALIRPNFPIGLRLVCLLGIPFTSLVIHVFTCHPENTVTMMLLSVITDPTFLLTIFGGEYE</sequence>
<evidence type="ECO:0000313" key="6">
    <source>
        <dbReference type="Proteomes" id="UP000321393"/>
    </source>
</evidence>
<organism evidence="4 6">
    <name type="scientific">Cucumis melo var. makuwa</name>
    <name type="common">Oriental melon</name>
    <dbReference type="NCBI Taxonomy" id="1194695"/>
    <lineage>
        <taxon>Eukaryota</taxon>
        <taxon>Viridiplantae</taxon>
        <taxon>Streptophyta</taxon>
        <taxon>Embryophyta</taxon>
        <taxon>Tracheophyta</taxon>
        <taxon>Spermatophyta</taxon>
        <taxon>Magnoliopsida</taxon>
        <taxon>eudicotyledons</taxon>
        <taxon>Gunneridae</taxon>
        <taxon>Pentapetalae</taxon>
        <taxon>rosids</taxon>
        <taxon>fabids</taxon>
        <taxon>Cucurbitales</taxon>
        <taxon>Cucurbitaceae</taxon>
        <taxon>Benincaseae</taxon>
        <taxon>Cucumis</taxon>
    </lineage>
</organism>
<dbReference type="EMBL" id="SSTE01010863">
    <property type="protein sequence ID" value="KAA0052319.1"/>
    <property type="molecule type" value="Genomic_DNA"/>
</dbReference>
<dbReference type="Proteomes" id="UP000321947">
    <property type="component" value="Unassembled WGS sequence"/>
</dbReference>
<protein>
    <submittedName>
        <fullName evidence="4">Beta-galactosidase</fullName>
    </submittedName>
</protein>
<feature type="compositionally biased region" description="Basic and acidic residues" evidence="1">
    <location>
        <begin position="119"/>
        <end position="130"/>
    </location>
</feature>
<dbReference type="InterPro" id="IPR012337">
    <property type="entry name" value="RNaseH-like_sf"/>
</dbReference>
<accession>A0A5A7UFR4</accession>
<dbReference type="EMBL" id="SSTD01015999">
    <property type="protein sequence ID" value="TYK01881.1"/>
    <property type="molecule type" value="Genomic_DNA"/>
</dbReference>
<dbReference type="InterPro" id="IPR001584">
    <property type="entry name" value="Integrase_cat-core"/>
</dbReference>
<dbReference type="GO" id="GO:0015074">
    <property type="term" value="P:DNA integration"/>
    <property type="evidence" value="ECO:0007669"/>
    <property type="project" value="InterPro"/>
</dbReference>
<keyword evidence="2" id="KW-0812">Transmembrane</keyword>
<keyword evidence="2" id="KW-1133">Transmembrane helix</keyword>
<dbReference type="PROSITE" id="PS50994">
    <property type="entry name" value="INTEGRASE"/>
    <property type="match status" value="1"/>
</dbReference>
<reference evidence="6 7" key="1">
    <citation type="submission" date="2019-08" db="EMBL/GenBank/DDBJ databases">
        <title>Draft genome sequences of two oriental melons (Cucumis melo L. var makuwa).</title>
        <authorList>
            <person name="Kwon S.-Y."/>
        </authorList>
    </citation>
    <scope>NUCLEOTIDE SEQUENCE [LARGE SCALE GENOMIC DNA]</scope>
    <source>
        <strain evidence="7">cv. Chang Bougi</strain>
        <strain evidence="6">cv. SW 3</strain>
        <tissue evidence="4">Leaf</tissue>
    </source>
</reference>
<dbReference type="AlphaFoldDB" id="A0A5A7UFR4"/>
<dbReference type="Proteomes" id="UP000321393">
    <property type="component" value="Unassembled WGS sequence"/>
</dbReference>
<name>A0A5A7UFR4_CUCMM</name>
<evidence type="ECO:0000256" key="1">
    <source>
        <dbReference type="SAM" id="MobiDB-lite"/>
    </source>
</evidence>
<dbReference type="GO" id="GO:0003676">
    <property type="term" value="F:nucleic acid binding"/>
    <property type="evidence" value="ECO:0007669"/>
    <property type="project" value="InterPro"/>
</dbReference>
<feature type="region of interest" description="Disordered" evidence="1">
    <location>
        <begin position="118"/>
        <end position="143"/>
    </location>
</feature>
<dbReference type="Gene3D" id="3.30.420.10">
    <property type="entry name" value="Ribonuclease H-like superfamily/Ribonuclease H"/>
    <property type="match status" value="1"/>
</dbReference>
<dbReference type="InterPro" id="IPR039537">
    <property type="entry name" value="Retrotran_Ty1/copia-like"/>
</dbReference>
<dbReference type="PANTHER" id="PTHR42648:SF31">
    <property type="entry name" value="RNA-DIRECTED DNA POLYMERASE"/>
    <property type="match status" value="1"/>
</dbReference>
<proteinExistence type="predicted"/>
<comment type="caution">
    <text evidence="4">The sequence shown here is derived from an EMBL/GenBank/DDBJ whole genome shotgun (WGS) entry which is preliminary data.</text>
</comment>
<feature type="domain" description="Integrase catalytic" evidence="3">
    <location>
        <begin position="275"/>
        <end position="455"/>
    </location>
</feature>
<dbReference type="InterPro" id="IPR036397">
    <property type="entry name" value="RNaseH_sf"/>
</dbReference>
<keyword evidence="2" id="KW-0472">Membrane</keyword>
<feature type="transmembrane region" description="Helical" evidence="2">
    <location>
        <begin position="488"/>
        <end position="508"/>
    </location>
</feature>
<evidence type="ECO:0000313" key="4">
    <source>
        <dbReference type="EMBL" id="KAA0052319.1"/>
    </source>
</evidence>
<dbReference type="OrthoDB" id="1750639at2759"/>
<evidence type="ECO:0000313" key="5">
    <source>
        <dbReference type="EMBL" id="TYK01881.1"/>
    </source>
</evidence>